<organism evidence="1 2">
    <name type="scientific">Diploptera punctata</name>
    <name type="common">Pacific beetle cockroach</name>
    <dbReference type="NCBI Taxonomy" id="6984"/>
    <lineage>
        <taxon>Eukaryota</taxon>
        <taxon>Metazoa</taxon>
        <taxon>Ecdysozoa</taxon>
        <taxon>Arthropoda</taxon>
        <taxon>Hexapoda</taxon>
        <taxon>Insecta</taxon>
        <taxon>Pterygota</taxon>
        <taxon>Neoptera</taxon>
        <taxon>Polyneoptera</taxon>
        <taxon>Dictyoptera</taxon>
        <taxon>Blattodea</taxon>
        <taxon>Blaberoidea</taxon>
        <taxon>Blaberidae</taxon>
        <taxon>Diplopterinae</taxon>
        <taxon>Diploptera</taxon>
    </lineage>
</organism>
<dbReference type="EMBL" id="JASPKZ010009386">
    <property type="protein sequence ID" value="KAJ9576915.1"/>
    <property type="molecule type" value="Genomic_DNA"/>
</dbReference>
<sequence length="96" mass="11424">WEREHSQNLIYCDDGVMIILKNIFETFPYLQDRRPLDISCERNTALRMSQMKFRHCICDILNAVVNVNSIENVTNTMTKSRYARELRSMRLITLIL</sequence>
<protein>
    <submittedName>
        <fullName evidence="1">Uncharacterized protein</fullName>
    </submittedName>
</protein>
<reference evidence="1" key="2">
    <citation type="submission" date="2023-05" db="EMBL/GenBank/DDBJ databases">
        <authorList>
            <person name="Fouks B."/>
        </authorList>
    </citation>
    <scope>NUCLEOTIDE SEQUENCE</scope>
    <source>
        <strain evidence="1">Stay&amp;Tobe</strain>
        <tissue evidence="1">Testes</tissue>
    </source>
</reference>
<reference evidence="1" key="1">
    <citation type="journal article" date="2023" name="IScience">
        <title>Live-bearing cockroach genome reveals convergent evolutionary mechanisms linked to viviparity in insects and beyond.</title>
        <authorList>
            <person name="Fouks B."/>
            <person name="Harrison M.C."/>
            <person name="Mikhailova A.A."/>
            <person name="Marchal E."/>
            <person name="English S."/>
            <person name="Carruthers M."/>
            <person name="Jennings E.C."/>
            <person name="Chiamaka E.L."/>
            <person name="Frigard R.A."/>
            <person name="Pippel M."/>
            <person name="Attardo G.M."/>
            <person name="Benoit J.B."/>
            <person name="Bornberg-Bauer E."/>
            <person name="Tobe S.S."/>
        </authorList>
    </citation>
    <scope>NUCLEOTIDE SEQUENCE</scope>
    <source>
        <strain evidence="1">Stay&amp;Tobe</strain>
    </source>
</reference>
<dbReference type="Proteomes" id="UP001233999">
    <property type="component" value="Unassembled WGS sequence"/>
</dbReference>
<accession>A0AAD7ZAQ5</accession>
<feature type="non-terminal residue" evidence="1">
    <location>
        <position position="96"/>
    </location>
</feature>
<feature type="non-terminal residue" evidence="1">
    <location>
        <position position="1"/>
    </location>
</feature>
<proteinExistence type="predicted"/>
<dbReference type="AlphaFoldDB" id="A0AAD7ZAQ5"/>
<keyword evidence="2" id="KW-1185">Reference proteome</keyword>
<evidence type="ECO:0000313" key="2">
    <source>
        <dbReference type="Proteomes" id="UP001233999"/>
    </source>
</evidence>
<name>A0AAD7ZAQ5_DIPPU</name>
<gene>
    <name evidence="1" type="ORF">L9F63_006533</name>
</gene>
<evidence type="ECO:0000313" key="1">
    <source>
        <dbReference type="EMBL" id="KAJ9576915.1"/>
    </source>
</evidence>
<comment type="caution">
    <text evidence="1">The sequence shown here is derived from an EMBL/GenBank/DDBJ whole genome shotgun (WGS) entry which is preliminary data.</text>
</comment>